<reference evidence="2 3" key="1">
    <citation type="submission" date="2016-05" db="EMBL/GenBank/DDBJ databases">
        <title>Microbial solvent formation.</title>
        <authorList>
            <person name="Poehlein A."/>
            <person name="Montoya Solano J.D."/>
            <person name="Flitsch S."/>
            <person name="Krabben P."/>
            <person name="Duerre P."/>
            <person name="Daniel R."/>
        </authorList>
    </citation>
    <scope>NUCLEOTIDE SEQUENCE [LARGE SCALE GENOMIC DNA]</scope>
    <source>
        <strain evidence="2 3">L1-8</strain>
    </source>
</reference>
<dbReference type="PANTHER" id="PTHR40039:SF1">
    <property type="entry name" value="PROTEIN DLTD"/>
    <property type="match status" value="1"/>
</dbReference>
<gene>
    <name evidence="2" type="ORF">CLOSAC_09080</name>
</gene>
<dbReference type="PIRSF" id="PIRSF021438">
    <property type="entry name" value="DltD"/>
    <property type="match status" value="1"/>
</dbReference>
<organism evidence="2 3">
    <name type="scientific">Clostridium saccharobutylicum</name>
    <dbReference type="NCBI Taxonomy" id="169679"/>
    <lineage>
        <taxon>Bacteria</taxon>
        <taxon>Bacillati</taxon>
        <taxon>Bacillota</taxon>
        <taxon>Clostridia</taxon>
        <taxon>Eubacteriales</taxon>
        <taxon>Clostridiaceae</taxon>
        <taxon>Clostridium</taxon>
    </lineage>
</organism>
<comment type="similarity">
    <text evidence="1">Belongs to the DltD family.</text>
</comment>
<dbReference type="EMBL" id="LZYZ01000001">
    <property type="protein sequence ID" value="OOM16637.1"/>
    <property type="molecule type" value="Genomic_DNA"/>
</dbReference>
<dbReference type="UniPathway" id="UPA00556"/>
<proteinExistence type="inferred from homology"/>
<dbReference type="STRING" id="169679.CSACC_42950"/>
<evidence type="ECO:0000256" key="1">
    <source>
        <dbReference type="PIRNR" id="PIRNR021438"/>
    </source>
</evidence>
<dbReference type="SUPFAM" id="SSF52266">
    <property type="entry name" value="SGNH hydrolase"/>
    <property type="match status" value="1"/>
</dbReference>
<dbReference type="Pfam" id="PF04914">
    <property type="entry name" value="DltD"/>
    <property type="match status" value="1"/>
</dbReference>
<dbReference type="Proteomes" id="UP000191154">
    <property type="component" value="Unassembled WGS sequence"/>
</dbReference>
<keyword evidence="1" id="KW-0472">Membrane</keyword>
<comment type="caution">
    <text evidence="2">The sequence shown here is derived from an EMBL/GenBank/DDBJ whole genome shotgun (WGS) entry which is preliminary data.</text>
</comment>
<evidence type="ECO:0000313" key="2">
    <source>
        <dbReference type="EMBL" id="OOM16637.1"/>
    </source>
</evidence>
<dbReference type="GO" id="GO:0070395">
    <property type="term" value="P:lipoteichoic acid biosynthetic process"/>
    <property type="evidence" value="ECO:0007669"/>
    <property type="project" value="UniProtKB-UniRule"/>
</dbReference>
<dbReference type="GO" id="GO:0005886">
    <property type="term" value="C:plasma membrane"/>
    <property type="evidence" value="ECO:0007669"/>
    <property type="project" value="UniProtKB-UniRule"/>
</dbReference>
<dbReference type="RefSeq" id="WP_077864322.1">
    <property type="nucleotide sequence ID" value="NZ_LZYZ01000001.1"/>
</dbReference>
<sequence length="394" mass="45856">MKKILSFLIPIVIAIFVTITTSELLDKKLSVLIQQKDVSQMGKKFSDVVKDQSVITKNILSSNGDLFMLGSSEMGVDVPQNALELFPVNGSGYAVSCFGRAYSQDLQQATYLGAGNLQDNQKVAYILSLQWFEDADGIQPYNFAVNFSDVQFYSFLENPKISEENKKYYAGRVYEFLTKAKKYPAEALYAKLYLNENNFDKGINLLLEPYYKTKQYLLKIKDKALIYKKLSKLPDKTDKKPNYINWENEHSRINKQNENVTYNNEFHLNDKYYNSQIKDKVGQFKDQSVSEDLMNSKEMNDYKFFLSVCNELNIKSYIILPPVNGWYYDYVGLSKEKRDEYYKTVEKMAEDNGFEVLNLHQYDYKEGFLVDAKHLGKEGWLKVSEEIYKHFDKK</sequence>
<accession>A0A1S8NJL9</accession>
<keyword evidence="1" id="KW-1003">Cell membrane</keyword>
<dbReference type="NCBIfam" id="TIGR04092">
    <property type="entry name" value="LTA_DltD"/>
    <property type="match status" value="1"/>
</dbReference>
<dbReference type="PANTHER" id="PTHR40039">
    <property type="entry name" value="PROTEIN DLTD"/>
    <property type="match status" value="1"/>
</dbReference>
<protein>
    <recommendedName>
        <fullName evidence="1">Protein DltD</fullName>
    </recommendedName>
</protein>
<name>A0A1S8NJL9_CLOSA</name>
<evidence type="ECO:0000313" key="3">
    <source>
        <dbReference type="Proteomes" id="UP000191154"/>
    </source>
</evidence>
<dbReference type="InterPro" id="IPR023896">
    <property type="entry name" value="LTA_DltD"/>
</dbReference>
<comment type="pathway">
    <text evidence="1">Cell wall biogenesis; lipoteichoic acid biosynthesis.</text>
</comment>
<dbReference type="AlphaFoldDB" id="A0A1S8NJL9"/>
<dbReference type="InterPro" id="IPR006998">
    <property type="entry name" value="DltD"/>
</dbReference>